<evidence type="ECO:0000256" key="1">
    <source>
        <dbReference type="ARBA" id="ARBA00022670"/>
    </source>
</evidence>
<dbReference type="GO" id="GO:0046872">
    <property type="term" value="F:metal ion binding"/>
    <property type="evidence" value="ECO:0007669"/>
    <property type="project" value="UniProtKB-KW"/>
</dbReference>
<dbReference type="EMBL" id="AVFL01000002">
    <property type="protein sequence ID" value="EWY42012.1"/>
    <property type="molecule type" value="Genomic_DNA"/>
</dbReference>
<dbReference type="NCBIfam" id="TIGR00608">
    <property type="entry name" value="radc"/>
    <property type="match status" value="1"/>
</dbReference>
<keyword evidence="3" id="KW-0378">Hydrolase</keyword>
<dbReference type="InterPro" id="IPR020891">
    <property type="entry name" value="UPF0758_CS"/>
</dbReference>
<keyword evidence="9" id="KW-1185">Reference proteome</keyword>
<dbReference type="Pfam" id="PF04002">
    <property type="entry name" value="RadC"/>
    <property type="match status" value="1"/>
</dbReference>
<dbReference type="PROSITE" id="PS01302">
    <property type="entry name" value="UPF0758"/>
    <property type="match status" value="1"/>
</dbReference>
<feature type="domain" description="MPN" evidence="7">
    <location>
        <begin position="109"/>
        <end position="231"/>
    </location>
</feature>
<evidence type="ECO:0000313" key="8">
    <source>
        <dbReference type="EMBL" id="EWY42012.1"/>
    </source>
</evidence>
<dbReference type="GO" id="GO:0008237">
    <property type="term" value="F:metallopeptidase activity"/>
    <property type="evidence" value="ECO:0007669"/>
    <property type="project" value="UniProtKB-KW"/>
</dbReference>
<gene>
    <name evidence="8" type="ORF">N825_18920</name>
</gene>
<dbReference type="Proteomes" id="UP000019486">
    <property type="component" value="Unassembled WGS sequence"/>
</dbReference>
<dbReference type="Gene3D" id="3.40.140.10">
    <property type="entry name" value="Cytidine Deaminase, domain 2"/>
    <property type="match status" value="1"/>
</dbReference>
<evidence type="ECO:0000259" key="7">
    <source>
        <dbReference type="PROSITE" id="PS50249"/>
    </source>
</evidence>
<dbReference type="RefSeq" id="WP_037447040.1">
    <property type="nucleotide sequence ID" value="NZ_AVFL01000002.1"/>
</dbReference>
<dbReference type="STRING" id="1385369.N825_18920"/>
<dbReference type="PATRIC" id="fig|1385369.3.peg.712"/>
<dbReference type="PROSITE" id="PS50249">
    <property type="entry name" value="MPN"/>
    <property type="match status" value="1"/>
</dbReference>
<organism evidence="8 9">
    <name type="scientific">Skermanella stibiiresistens SB22</name>
    <dbReference type="NCBI Taxonomy" id="1385369"/>
    <lineage>
        <taxon>Bacteria</taxon>
        <taxon>Pseudomonadati</taxon>
        <taxon>Pseudomonadota</taxon>
        <taxon>Alphaproteobacteria</taxon>
        <taxon>Rhodospirillales</taxon>
        <taxon>Azospirillaceae</taxon>
        <taxon>Skermanella</taxon>
    </lineage>
</organism>
<evidence type="ECO:0000256" key="2">
    <source>
        <dbReference type="ARBA" id="ARBA00022723"/>
    </source>
</evidence>
<dbReference type="AlphaFoldDB" id="W9HBC4"/>
<dbReference type="InterPro" id="IPR037518">
    <property type="entry name" value="MPN"/>
</dbReference>
<accession>W9HBC4</accession>
<name>W9HBC4_9PROT</name>
<comment type="caution">
    <text evidence="8">The sequence shown here is derived from an EMBL/GenBank/DDBJ whole genome shotgun (WGS) entry which is preliminary data.</text>
</comment>
<dbReference type="SUPFAM" id="SSF102712">
    <property type="entry name" value="JAB1/MPN domain"/>
    <property type="match status" value="1"/>
</dbReference>
<protein>
    <recommendedName>
        <fullName evidence="7">MPN domain-containing protein</fullName>
    </recommendedName>
</protein>
<dbReference type="GO" id="GO:0006508">
    <property type="term" value="P:proteolysis"/>
    <property type="evidence" value="ECO:0007669"/>
    <property type="project" value="UniProtKB-KW"/>
</dbReference>
<sequence>MTELDQDEADHLGHRDRVRARFLTAGAEAMHDYELLELLLFAAIPRRDVKPLAKRLLRAFGGLWGVLTATPDALRQKEPKLSDGTVVALTIVGAAALRMTRQEIIDKPVLSTWQRLLDYCHGAMSNLPTEQFRLLFLDRKNALIADEVQQRGTVDHTPVYPREVIKRALEVGASSIILVHNHPSGDPTPSRADIEMTKEIGKAAAAMGITLHDHLVIGKGKHASFKAMGIL</sequence>
<dbReference type="PANTHER" id="PTHR30471">
    <property type="entry name" value="DNA REPAIR PROTEIN RADC"/>
    <property type="match status" value="1"/>
</dbReference>
<keyword evidence="4" id="KW-0862">Zinc</keyword>
<proteinExistence type="inferred from homology"/>
<comment type="similarity">
    <text evidence="6">Belongs to the UPF0758 family.</text>
</comment>
<evidence type="ECO:0000256" key="4">
    <source>
        <dbReference type="ARBA" id="ARBA00022833"/>
    </source>
</evidence>
<dbReference type="CDD" id="cd08071">
    <property type="entry name" value="MPN_DUF2466"/>
    <property type="match status" value="1"/>
</dbReference>
<keyword evidence="5" id="KW-0482">Metalloprotease</keyword>
<evidence type="ECO:0000256" key="6">
    <source>
        <dbReference type="RuleBase" id="RU003797"/>
    </source>
</evidence>
<dbReference type="InterPro" id="IPR025657">
    <property type="entry name" value="RadC_JAB"/>
</dbReference>
<evidence type="ECO:0000313" key="9">
    <source>
        <dbReference type="Proteomes" id="UP000019486"/>
    </source>
</evidence>
<dbReference type="PANTHER" id="PTHR30471:SF3">
    <property type="entry name" value="UPF0758 PROTEIN YEES-RELATED"/>
    <property type="match status" value="1"/>
</dbReference>
<keyword evidence="2" id="KW-0479">Metal-binding</keyword>
<dbReference type="NCBIfam" id="NF000642">
    <property type="entry name" value="PRK00024.1"/>
    <property type="match status" value="1"/>
</dbReference>
<evidence type="ECO:0000256" key="5">
    <source>
        <dbReference type="ARBA" id="ARBA00023049"/>
    </source>
</evidence>
<reference evidence="8 9" key="1">
    <citation type="submission" date="2013-08" db="EMBL/GenBank/DDBJ databases">
        <title>The genome sequence of Skermanella stibiiresistens.</title>
        <authorList>
            <person name="Zhu W."/>
            <person name="Wang G."/>
        </authorList>
    </citation>
    <scope>NUCLEOTIDE SEQUENCE [LARGE SCALE GENOMIC DNA]</scope>
    <source>
        <strain evidence="8 9">SB22</strain>
    </source>
</reference>
<keyword evidence="1" id="KW-0645">Protease</keyword>
<dbReference type="InterPro" id="IPR001405">
    <property type="entry name" value="UPF0758"/>
</dbReference>
<evidence type="ECO:0000256" key="3">
    <source>
        <dbReference type="ARBA" id="ARBA00022801"/>
    </source>
</evidence>